<sequence>MASPKKPKLSASMANVSYTNAVYFPNDRIYKGDTPGQLNYGCVNQVYYAYAAVSPDGSVFLSDEWADAKAPVDGVNGGLGSLMHLKQKHRHLQVILSVGGANAAAVFPVVAASTLSRDNFARSARGLVEASGLDGIDVAWEWPNDARQGHDFLSLLAAVRIHLPEDRFFLSAALPAHRALLRHVDLGAAAEYVDRVNLMAFDLFGSWSRAAGHHAQLYAIGRDAADEDSGSAAVACLLSRGVPASKILFGVPVYGRSFLAATGPGQPFSGGGGDAGTFEYRALPRPGAAEVVDKRHIAAQCVGADGGFVSYDNPETVKAKATFCKQKGLAGLFYHHGAIDSQDRSRSLIAAGFRTLHTS</sequence>
<gene>
    <name evidence="1" type="ORF">N3K66_005623</name>
</gene>
<protein>
    <submittedName>
        <fullName evidence="1">Uncharacterized protein</fullName>
    </submittedName>
</protein>
<evidence type="ECO:0000313" key="1">
    <source>
        <dbReference type="EMBL" id="KAI9899162.1"/>
    </source>
</evidence>
<keyword evidence="2" id="KW-1185">Reference proteome</keyword>
<evidence type="ECO:0000313" key="2">
    <source>
        <dbReference type="Proteomes" id="UP001163324"/>
    </source>
</evidence>
<proteinExistence type="predicted"/>
<dbReference type="EMBL" id="CM047944">
    <property type="protein sequence ID" value="KAI9899162.1"/>
    <property type="molecule type" value="Genomic_DNA"/>
</dbReference>
<name>A0ACC0V087_9HYPO</name>
<reference evidence="1" key="1">
    <citation type="submission" date="2022-10" db="EMBL/GenBank/DDBJ databases">
        <title>Complete Genome of Trichothecium roseum strain YXFP-22015, a Plant Pathogen Isolated from Citrus.</title>
        <authorList>
            <person name="Wang Y."/>
            <person name="Zhu L."/>
        </authorList>
    </citation>
    <scope>NUCLEOTIDE SEQUENCE</scope>
    <source>
        <strain evidence="1">YXFP-22015</strain>
    </source>
</reference>
<accession>A0ACC0V087</accession>
<organism evidence="1 2">
    <name type="scientific">Trichothecium roseum</name>
    <dbReference type="NCBI Taxonomy" id="47278"/>
    <lineage>
        <taxon>Eukaryota</taxon>
        <taxon>Fungi</taxon>
        <taxon>Dikarya</taxon>
        <taxon>Ascomycota</taxon>
        <taxon>Pezizomycotina</taxon>
        <taxon>Sordariomycetes</taxon>
        <taxon>Hypocreomycetidae</taxon>
        <taxon>Hypocreales</taxon>
        <taxon>Hypocreales incertae sedis</taxon>
        <taxon>Trichothecium</taxon>
    </lineage>
</organism>
<dbReference type="Proteomes" id="UP001163324">
    <property type="component" value="Chromosome 5"/>
</dbReference>
<comment type="caution">
    <text evidence="1">The sequence shown here is derived from an EMBL/GenBank/DDBJ whole genome shotgun (WGS) entry which is preliminary data.</text>
</comment>